<evidence type="ECO:0008006" key="3">
    <source>
        <dbReference type="Google" id="ProtNLM"/>
    </source>
</evidence>
<evidence type="ECO:0000313" key="2">
    <source>
        <dbReference type="Proteomes" id="UP000447545"/>
    </source>
</evidence>
<dbReference type="RefSeq" id="WP_155089564.1">
    <property type="nucleotide sequence ID" value="NZ_WJYA01000006.1"/>
</dbReference>
<accession>A0A7K1GGL0</accession>
<name>A0A7K1GGL0_9FLAO</name>
<proteinExistence type="predicted"/>
<dbReference type="AlphaFoldDB" id="A0A7K1GGL0"/>
<dbReference type="EMBL" id="WJYA01000006">
    <property type="protein sequence ID" value="MTE27548.1"/>
    <property type="molecule type" value="Genomic_DNA"/>
</dbReference>
<dbReference type="Proteomes" id="UP000447545">
    <property type="component" value="Unassembled WGS sequence"/>
</dbReference>
<comment type="caution">
    <text evidence="1">The sequence shown here is derived from an EMBL/GenBank/DDBJ whole genome shotgun (WGS) entry which is preliminary data.</text>
</comment>
<reference evidence="1 2" key="1">
    <citation type="submission" date="2019-11" db="EMBL/GenBank/DDBJ databases">
        <title>Winogradskyella ouciana sp. nov., isolated from the hadal seawater of the Mariana Trench.</title>
        <authorList>
            <person name="Liu R."/>
        </authorList>
    </citation>
    <scope>NUCLEOTIDE SEQUENCE [LARGE SCALE GENOMIC DNA]</scope>
    <source>
        <strain evidence="1 2">ZXX205</strain>
    </source>
</reference>
<organism evidence="1 2">
    <name type="scientific">Winogradskyella ouciana</name>
    <dbReference type="NCBI Taxonomy" id="2608631"/>
    <lineage>
        <taxon>Bacteria</taxon>
        <taxon>Pseudomonadati</taxon>
        <taxon>Bacteroidota</taxon>
        <taxon>Flavobacteriia</taxon>
        <taxon>Flavobacteriales</taxon>
        <taxon>Flavobacteriaceae</taxon>
        <taxon>Winogradskyella</taxon>
    </lineage>
</organism>
<dbReference type="InterPro" id="IPR059166">
    <property type="entry name" value="PLD-like_cat"/>
</dbReference>
<dbReference type="Gene3D" id="3.30.870.10">
    <property type="entry name" value="Endonuclease Chain A"/>
    <property type="match status" value="1"/>
</dbReference>
<gene>
    <name evidence="1" type="ORF">F1003_11450</name>
</gene>
<keyword evidence="2" id="KW-1185">Reference proteome</keyword>
<dbReference type="CDD" id="cd09176">
    <property type="entry name" value="PLDc_unchar6"/>
    <property type="match status" value="1"/>
</dbReference>
<protein>
    <recommendedName>
        <fullName evidence="3">Phospholipase D-like domain-containing protein</fullName>
    </recommendedName>
</protein>
<sequence length="311" mass="36717">MSTFLTGKTLENKLTDIIWKAKKYVVIVSPFIKLDDHIKEVLDKIKSTHGIALYIVFGKNEEYKHNSFKKDDLEFIKEFKNVTILYNKDLHAKHYANEREGLITSLNLYGYSMVNNIEYGVYFEKTPLNPIDKLFEQTYNYTFELVNNLSTVIYLKKPTYSNKLFGLTKQYQESKVIYDITDDFFDSRSRLPETKSLKEFDLETETIIEKKYSEKPQRVDTTSTTSVKKKFHYNGRVSRIVPKEKKGFCIRTGEEIPYNPDKPMSYDSYMTWVQYENYNFPENYCHKTGKPSYGKTSMANPILTDQKRNVW</sequence>
<evidence type="ECO:0000313" key="1">
    <source>
        <dbReference type="EMBL" id="MTE27548.1"/>
    </source>
</evidence>
<dbReference type="SUPFAM" id="SSF56024">
    <property type="entry name" value="Phospholipase D/nuclease"/>
    <property type="match status" value="1"/>
</dbReference>